<accession>A0A7W8EAR7</accession>
<reference evidence="1 2" key="1">
    <citation type="submission" date="2020-08" db="EMBL/GenBank/DDBJ databases">
        <title>Genomic Encyclopedia of Type Strains, Phase IV (KMG-V): Genome sequencing to study the core and pangenomes of soil and plant-associated prokaryotes.</title>
        <authorList>
            <person name="Whitman W."/>
        </authorList>
    </citation>
    <scope>NUCLEOTIDE SEQUENCE [LARGE SCALE GENOMIC DNA]</scope>
    <source>
        <strain evidence="1 2">X5P3</strain>
    </source>
</reference>
<organism evidence="1 2">
    <name type="scientific">Granulicella mallensis</name>
    <dbReference type="NCBI Taxonomy" id="940614"/>
    <lineage>
        <taxon>Bacteria</taxon>
        <taxon>Pseudomonadati</taxon>
        <taxon>Acidobacteriota</taxon>
        <taxon>Terriglobia</taxon>
        <taxon>Terriglobales</taxon>
        <taxon>Acidobacteriaceae</taxon>
        <taxon>Granulicella</taxon>
    </lineage>
</organism>
<protein>
    <submittedName>
        <fullName evidence="1">Uncharacterized protein</fullName>
    </submittedName>
</protein>
<sequence>MATDTVSKKTDTLPSESNAALPACVSISALFRHSAVRGAKHYVCGLMSK</sequence>
<gene>
    <name evidence="1" type="ORF">HDF15_004268</name>
</gene>
<comment type="caution">
    <text evidence="1">The sequence shown here is derived from an EMBL/GenBank/DDBJ whole genome shotgun (WGS) entry which is preliminary data.</text>
</comment>
<name>A0A7W8EAR7_9BACT</name>
<dbReference type="EMBL" id="JACHIO010000021">
    <property type="protein sequence ID" value="MBB5065898.1"/>
    <property type="molecule type" value="Genomic_DNA"/>
</dbReference>
<dbReference type="Proteomes" id="UP000584867">
    <property type="component" value="Unassembled WGS sequence"/>
</dbReference>
<dbReference type="AlphaFoldDB" id="A0A7W8EAR7"/>
<proteinExistence type="predicted"/>
<evidence type="ECO:0000313" key="1">
    <source>
        <dbReference type="EMBL" id="MBB5065898.1"/>
    </source>
</evidence>
<evidence type="ECO:0000313" key="2">
    <source>
        <dbReference type="Proteomes" id="UP000584867"/>
    </source>
</evidence>